<proteinExistence type="predicted"/>
<dbReference type="VEuPathDB" id="CryptoDB:Cvel_19997"/>
<accession>A0A0K6S770</accession>
<organism evidence="1">
    <name type="scientific">Chromera velia CCMP2878</name>
    <dbReference type="NCBI Taxonomy" id="1169474"/>
    <lineage>
        <taxon>Eukaryota</taxon>
        <taxon>Sar</taxon>
        <taxon>Alveolata</taxon>
        <taxon>Colpodellida</taxon>
        <taxon>Chromeraceae</taxon>
        <taxon>Chromera</taxon>
    </lineage>
</organism>
<protein>
    <submittedName>
        <fullName evidence="1">Uncharacterized protein</fullName>
    </submittedName>
</protein>
<evidence type="ECO:0000313" key="1">
    <source>
        <dbReference type="EMBL" id="CUC09426.1"/>
    </source>
</evidence>
<sequence length="198" mass="21666">MEAGGGLAETLAATRVGIEVVLAQSLKEADAEGESAEEMEEKVNKLRKGAKGVQVSLWATVAPPTVLKGRLARLRGRAVVLYSKKSLRRQLNASATLHASWRSCIEEDTFQQHRIFLVRVIFAELPFGFSPGNFHHPRGSFDALYSFLEEKLLCVSPVSAEDLWKIINGTGQSPVGRGGREGRMLVMTGTSRFFCSST</sequence>
<name>A0A0K6S770_9ALVE</name>
<gene>
    <name evidence="1" type="ORF">Cvel_19997.t2.CR1</name>
</gene>
<reference evidence="1" key="1">
    <citation type="submission" date="2014-11" db="EMBL/GenBank/DDBJ databases">
        <title>Molecular phylogeny of cliff fern family Woodsiaceae with morphological implications.</title>
        <authorList>
            <person name="Shao Y.-Z."/>
            <person name="Wei R."/>
            <person name="Zhang X.-C."/>
        </authorList>
    </citation>
    <scope>NUCLEOTIDE SEQUENCE</scope>
</reference>
<dbReference type="AlphaFoldDB" id="A0A0K6S770"/>
<dbReference type="EMBL" id="CDMZ01000841">
    <property type="protein sequence ID" value="CUC09426.1"/>
    <property type="molecule type" value="Genomic_DNA"/>
</dbReference>